<dbReference type="SMART" id="SM00837">
    <property type="entry name" value="DPBB_1"/>
    <property type="match status" value="1"/>
</dbReference>
<evidence type="ECO:0000259" key="6">
    <source>
        <dbReference type="PROSITE" id="PS50843"/>
    </source>
</evidence>
<keyword evidence="8" id="KW-1185">Reference proteome</keyword>
<feature type="signal peptide" evidence="4">
    <location>
        <begin position="1"/>
        <end position="33"/>
    </location>
</feature>
<sequence>MAGVHSLLHDQLRCSFPLFALAALLLTFNGVSAHSVNRRLLASLNDSAISGGWSPAAATWYGSPNGFGSDGGACGYGKAVGQPPISSMIAAGGPSLFQSGKGCGACYQVKCTGHSACSGNPVAVVITDQCPGGPCLAESVHFDMSGAAFGAMARPGQAEQLRRVGRLAVQFMRAECNYPGTNVVFKVDAGSNSNYLAVLIEFEDGDGDLSAVDLRQSWGAVWKINYGSPLKAPFSFRLTSLGSRKTLVVPDVIPAGWQPGATYRSRVNFRGYGVLPVPSFVRKKVTKY</sequence>
<dbReference type="Gene3D" id="2.60.40.760">
    <property type="entry name" value="Expansin, cellulose-binding-like domain"/>
    <property type="match status" value="1"/>
</dbReference>
<dbReference type="OrthoDB" id="406505at2759"/>
<reference evidence="7" key="1">
    <citation type="submission" date="2020-02" db="EMBL/GenBank/DDBJ databases">
        <authorList>
            <person name="Scholz U."/>
            <person name="Mascher M."/>
            <person name="Fiebig A."/>
        </authorList>
    </citation>
    <scope>NUCLEOTIDE SEQUENCE</scope>
</reference>
<keyword evidence="4" id="KW-0732">Signal</keyword>
<feature type="domain" description="Expansin-like EG45" evidence="5">
    <location>
        <begin position="71"/>
        <end position="181"/>
    </location>
</feature>
<dbReference type="PROSITE" id="PS50842">
    <property type="entry name" value="EXPANSIN_EG45"/>
    <property type="match status" value="1"/>
</dbReference>
<dbReference type="Gene3D" id="2.40.40.10">
    <property type="entry name" value="RlpA-like domain"/>
    <property type="match status" value="1"/>
</dbReference>
<evidence type="ECO:0000259" key="5">
    <source>
        <dbReference type="PROSITE" id="PS50842"/>
    </source>
</evidence>
<evidence type="ECO:0000256" key="2">
    <source>
        <dbReference type="ARBA" id="ARBA00005650"/>
    </source>
</evidence>
<organism evidence="7 8">
    <name type="scientific">Spirodela intermedia</name>
    <name type="common">Intermediate duckweed</name>
    <dbReference type="NCBI Taxonomy" id="51605"/>
    <lineage>
        <taxon>Eukaryota</taxon>
        <taxon>Viridiplantae</taxon>
        <taxon>Streptophyta</taxon>
        <taxon>Embryophyta</taxon>
        <taxon>Tracheophyta</taxon>
        <taxon>Spermatophyta</taxon>
        <taxon>Magnoliopsida</taxon>
        <taxon>Liliopsida</taxon>
        <taxon>Araceae</taxon>
        <taxon>Lemnoideae</taxon>
        <taxon>Spirodela</taxon>
    </lineage>
</organism>
<feature type="chain" id="PRO_5029654461" evidence="4">
    <location>
        <begin position="34"/>
        <end position="288"/>
    </location>
</feature>
<name>A0A7I8L2W6_SPIIN</name>
<dbReference type="SUPFAM" id="SSF49590">
    <property type="entry name" value="PHL pollen allergen"/>
    <property type="match status" value="1"/>
</dbReference>
<dbReference type="Proteomes" id="UP000663760">
    <property type="component" value="Chromosome 10"/>
</dbReference>
<dbReference type="PROSITE" id="PS50843">
    <property type="entry name" value="EXPANSIN_CBD"/>
    <property type="match status" value="1"/>
</dbReference>
<dbReference type="SUPFAM" id="SSF50685">
    <property type="entry name" value="Barwin-like endoglucanases"/>
    <property type="match status" value="1"/>
</dbReference>
<dbReference type="InterPro" id="IPR036908">
    <property type="entry name" value="RlpA-like_sf"/>
</dbReference>
<dbReference type="PANTHER" id="PTHR31692:SF56">
    <property type="entry name" value="EXPANSIN-B2-RELATED"/>
    <property type="match status" value="1"/>
</dbReference>
<dbReference type="Pfam" id="PF03330">
    <property type="entry name" value="DPBB_1"/>
    <property type="match status" value="1"/>
</dbReference>
<evidence type="ECO:0000256" key="4">
    <source>
        <dbReference type="SAM" id="SignalP"/>
    </source>
</evidence>
<dbReference type="InterPro" id="IPR007112">
    <property type="entry name" value="Expansin/allergen_DPBB_dom"/>
</dbReference>
<evidence type="ECO:0000313" key="8">
    <source>
        <dbReference type="Proteomes" id="UP000663760"/>
    </source>
</evidence>
<dbReference type="PANTHER" id="PTHR31692">
    <property type="entry name" value="EXPANSIN-B3"/>
    <property type="match status" value="1"/>
</dbReference>
<evidence type="ECO:0000313" key="7">
    <source>
        <dbReference type="EMBL" id="CAA7403595.1"/>
    </source>
</evidence>
<comment type="similarity">
    <text evidence="2">Belongs to the expansin family. Expansin B subfamily.</text>
</comment>
<dbReference type="InterPro" id="IPR036749">
    <property type="entry name" value="Expansin_CBD_sf"/>
</dbReference>
<keyword evidence="3" id="KW-0964">Secreted</keyword>
<dbReference type="InterPro" id="IPR009009">
    <property type="entry name" value="RlpA-like_DPBB"/>
</dbReference>
<dbReference type="GO" id="GO:0005576">
    <property type="term" value="C:extracellular region"/>
    <property type="evidence" value="ECO:0007669"/>
    <property type="project" value="UniProtKB-SubCell"/>
</dbReference>
<dbReference type="CDD" id="cd22275">
    <property type="entry name" value="DPBB_EXPB_N"/>
    <property type="match status" value="1"/>
</dbReference>
<dbReference type="EMBL" id="LR746273">
    <property type="protein sequence ID" value="CAA7403595.1"/>
    <property type="molecule type" value="Genomic_DNA"/>
</dbReference>
<protein>
    <submittedName>
        <fullName evidence="7">Uncharacterized protein</fullName>
    </submittedName>
</protein>
<accession>A0A7I8L2W6</accession>
<dbReference type="AlphaFoldDB" id="A0A7I8L2W6"/>
<evidence type="ECO:0000256" key="1">
    <source>
        <dbReference type="ARBA" id="ARBA00004613"/>
    </source>
</evidence>
<dbReference type="InterPro" id="IPR007117">
    <property type="entry name" value="Expansin_CBD"/>
</dbReference>
<dbReference type="Pfam" id="PF01357">
    <property type="entry name" value="Expansin_C"/>
    <property type="match status" value="1"/>
</dbReference>
<dbReference type="PRINTS" id="PR01225">
    <property type="entry name" value="EXPANSNFAMLY"/>
</dbReference>
<gene>
    <name evidence="7" type="ORF">SI8410_10014273</name>
</gene>
<dbReference type="InterPro" id="IPR005795">
    <property type="entry name" value="LolPI"/>
</dbReference>
<comment type="subcellular location">
    <subcellularLocation>
        <location evidence="1">Secreted</location>
    </subcellularLocation>
</comment>
<proteinExistence type="inferred from homology"/>
<dbReference type="PRINTS" id="PR00829">
    <property type="entry name" value="LOLP1ALLERGN"/>
</dbReference>
<dbReference type="InterPro" id="IPR007118">
    <property type="entry name" value="Expan_Lol_pI"/>
</dbReference>
<evidence type="ECO:0000256" key="3">
    <source>
        <dbReference type="ARBA" id="ARBA00022525"/>
    </source>
</evidence>
<feature type="domain" description="Expansin-like CBD" evidence="6">
    <location>
        <begin position="194"/>
        <end position="265"/>
    </location>
</feature>